<accession>A0A3P7LPW9</accession>
<dbReference type="AlphaFoldDB" id="A0A3P7LPW9"/>
<evidence type="ECO:0000313" key="2">
    <source>
        <dbReference type="Proteomes" id="UP000281553"/>
    </source>
</evidence>
<dbReference type="EMBL" id="UYRU01069863">
    <property type="protein sequence ID" value="VDN19085.1"/>
    <property type="molecule type" value="Genomic_DNA"/>
</dbReference>
<organism evidence="1 2">
    <name type="scientific">Dibothriocephalus latus</name>
    <name type="common">Fish tapeworm</name>
    <name type="synonym">Diphyllobothrium latum</name>
    <dbReference type="NCBI Taxonomy" id="60516"/>
    <lineage>
        <taxon>Eukaryota</taxon>
        <taxon>Metazoa</taxon>
        <taxon>Spiralia</taxon>
        <taxon>Lophotrochozoa</taxon>
        <taxon>Platyhelminthes</taxon>
        <taxon>Cestoda</taxon>
        <taxon>Eucestoda</taxon>
        <taxon>Diphyllobothriidea</taxon>
        <taxon>Diphyllobothriidae</taxon>
        <taxon>Dibothriocephalus</taxon>
    </lineage>
</organism>
<reference evidence="1 2" key="1">
    <citation type="submission" date="2018-11" db="EMBL/GenBank/DDBJ databases">
        <authorList>
            <consortium name="Pathogen Informatics"/>
        </authorList>
    </citation>
    <scope>NUCLEOTIDE SEQUENCE [LARGE SCALE GENOMIC DNA]</scope>
</reference>
<name>A0A3P7LPW9_DIBLA</name>
<evidence type="ECO:0000313" key="1">
    <source>
        <dbReference type="EMBL" id="VDN19085.1"/>
    </source>
</evidence>
<protein>
    <submittedName>
        <fullName evidence="1">Uncharacterized protein</fullName>
    </submittedName>
</protein>
<proteinExistence type="predicted"/>
<sequence length="93" mass="10327">MSTGLLIPSSSALSNPLVYLYTPVHWTRILLLLPSFSADDIPERQKAFKVELSEALQCAEKIKDSLKHHSNLASLTANGAEEEEDHAGIYRTF</sequence>
<dbReference type="Proteomes" id="UP000281553">
    <property type="component" value="Unassembled WGS sequence"/>
</dbReference>
<gene>
    <name evidence="1" type="ORF">DILT_LOCUS13341</name>
</gene>
<keyword evidence="2" id="KW-1185">Reference proteome</keyword>